<evidence type="ECO:0000313" key="2">
    <source>
        <dbReference type="Proteomes" id="UP000002573"/>
    </source>
</evidence>
<evidence type="ECO:0000313" key="1">
    <source>
        <dbReference type="EMBL" id="ADI32262.1"/>
    </source>
</evidence>
<proteinExistence type="predicted"/>
<keyword evidence="2" id="KW-1185">Reference proteome</keyword>
<accession>D7D916</accession>
<dbReference type="OrthoDB" id="18902at2157"/>
<dbReference type="EMBL" id="CP002051">
    <property type="protein sequence ID" value="ADI32262.1"/>
    <property type="molecule type" value="Genomic_DNA"/>
</dbReference>
<protein>
    <submittedName>
        <fullName evidence="1">Uncharacterized protein</fullName>
    </submittedName>
</protein>
<dbReference type="RefSeq" id="WP_013143460.1">
    <property type="nucleotide sequence ID" value="NC_014205.1"/>
</dbReference>
<sequence>MSKPSTGRSKELKIITRHVITIKDIEKDHRKIKLLYIISQLGSISEKALQYLLYYMKEKGYDLGYNYVMLGQFPSSKEILNDTLALRYVGLLETNPRKKLEATSLGKEFLEKHSSIISDEEKEEIRKLIEELRVKIAPIDAEVEMRTRPRRRRRLF</sequence>
<dbReference type="Proteomes" id="UP000002573">
    <property type="component" value="Chromosome"/>
</dbReference>
<gene>
    <name evidence="1" type="ordered locus">Shell_1161</name>
</gene>
<dbReference type="AlphaFoldDB" id="D7D916"/>
<organism evidence="1 2">
    <name type="scientific">Staphylothermus hellenicus (strain DSM 12710 / JCM 10830 / BK20S6-10-b1 / P8)</name>
    <dbReference type="NCBI Taxonomy" id="591019"/>
    <lineage>
        <taxon>Archaea</taxon>
        <taxon>Thermoproteota</taxon>
        <taxon>Thermoprotei</taxon>
        <taxon>Desulfurococcales</taxon>
        <taxon>Desulfurococcaceae</taxon>
        <taxon>Staphylothermus</taxon>
    </lineage>
</organism>
<dbReference type="eggNOG" id="arCOG04105">
    <property type="taxonomic scope" value="Archaea"/>
</dbReference>
<dbReference type="KEGG" id="shc:Shell_1161"/>
<reference evidence="2" key="1">
    <citation type="submission" date="2010-05" db="EMBL/GenBank/DDBJ databases">
        <title>Complete sequence of Staphylothermus hellenicus DSM 12710.</title>
        <authorList>
            <consortium name="US DOE Joint Genome Institute"/>
            <person name="Lucas S."/>
            <person name="Copeland A."/>
            <person name="Lapidus A."/>
            <person name="Cheng J.-F."/>
            <person name="Bruce D."/>
            <person name="Goodwin L."/>
            <person name="Pitluck S."/>
            <person name="Davenport K."/>
            <person name="Detter J.C."/>
            <person name="Han C."/>
            <person name="Tapia R."/>
            <person name="Larimer F."/>
            <person name="Land M."/>
            <person name="Hauser L."/>
            <person name="Kyrpides N."/>
            <person name="Mikhailova N."/>
            <person name="Anderson I.J."/>
            <person name="Woyke T."/>
        </authorList>
    </citation>
    <scope>NUCLEOTIDE SEQUENCE [LARGE SCALE GENOMIC DNA]</scope>
    <source>
        <strain evidence="2">DSM 12710 / JCM 10830 / BK20S6-10-b1 / P8</strain>
    </source>
</reference>
<dbReference type="HOGENOM" id="CLU_140139_0_0_2"/>
<dbReference type="GeneID" id="9234450"/>
<reference evidence="1 2" key="2">
    <citation type="journal article" date="2011" name="Stand. Genomic Sci.">
        <title>Complete genome sequence of Staphylothermus hellenicus P8.</title>
        <authorList>
            <person name="Anderson I."/>
            <person name="Wirth R."/>
            <person name="Lucas S."/>
            <person name="Copeland A."/>
            <person name="Lapidus A."/>
            <person name="Cheng J.F."/>
            <person name="Goodwin L."/>
            <person name="Pitluck S."/>
            <person name="Davenport K."/>
            <person name="Detter J.C."/>
            <person name="Han C."/>
            <person name="Tapia R."/>
            <person name="Land M."/>
            <person name="Hauser L."/>
            <person name="Pati A."/>
            <person name="Mikhailova N."/>
            <person name="Woyke T."/>
            <person name="Klenk H.P."/>
            <person name="Kyrpides N."/>
            <person name="Ivanova N."/>
        </authorList>
    </citation>
    <scope>NUCLEOTIDE SEQUENCE [LARGE SCALE GENOMIC DNA]</scope>
    <source>
        <strain evidence="2">DSM 12710 / JCM 10830 / BK20S6-10-b1 / P8</strain>
    </source>
</reference>
<name>D7D916_STAHD</name>